<evidence type="ECO:0000256" key="1">
    <source>
        <dbReference type="ARBA" id="ARBA00005254"/>
    </source>
</evidence>
<dbReference type="OrthoDB" id="9774179at2"/>
<reference evidence="3 4" key="1">
    <citation type="journal article" date="2012" name="BMC Genomics">
        <title>Complete genome sequence, lifestyle, and multi-drug resistance of the human pathogen Corynebacterium resistens DSM 45100 isolated from blood samples of a leukemia patient.</title>
        <authorList>
            <person name="Schroder J."/>
            <person name="Maus I."/>
            <person name="Meyer K."/>
            <person name="Wordemann S."/>
            <person name="Blom J."/>
            <person name="Jaenicke S."/>
            <person name="Schneider J."/>
            <person name="Trost E."/>
            <person name="Tauch A."/>
        </authorList>
    </citation>
    <scope>NUCLEOTIDE SEQUENCE [LARGE SCALE GENOMIC DNA]</scope>
    <source>
        <strain evidence="4">DSM 45100 / JCM 12819 / CCUG 50093 / GTC 2026 / SICGH 158</strain>
    </source>
</reference>
<dbReference type="Gene3D" id="3.10.129.10">
    <property type="entry name" value="Hotdog Thioesterase"/>
    <property type="match status" value="1"/>
</dbReference>
<name>F8E1A9_CORRG</name>
<dbReference type="PANTHER" id="PTHR43841:SF3">
    <property type="entry name" value="(3R)-HYDROXYACYL-ACP DEHYDRATASE SUBUNIT HADB"/>
    <property type="match status" value="1"/>
</dbReference>
<feature type="domain" description="MaoC-like" evidence="2">
    <location>
        <begin position="189"/>
        <end position="279"/>
    </location>
</feature>
<dbReference type="HOGENOM" id="CLU_056696_1_0_11"/>
<accession>F8E1A9</accession>
<dbReference type="EMBL" id="CP002857">
    <property type="protein sequence ID" value="AEI09273.1"/>
    <property type="molecule type" value="Genomic_DNA"/>
</dbReference>
<dbReference type="Pfam" id="PF01575">
    <property type="entry name" value="MaoC_dehydratas"/>
    <property type="match status" value="1"/>
</dbReference>
<sequence length="314" mass="34112">MTQANQNVTYKQLPKIPVLMEEYRSAAKDLLPVIGTKRNVNSTPKTGFEVKGVKVDVAHLAAYNAATGLRLNNELPITYPYVLGFPLMMKVFGAKDFPVNAVGLVHLTNVIEQTRPLTVDDELDFRVHPSGVRPHFKGVLVDMETTVSVAGEDVWKQTSTMLALGQKLKDAKEEPTNGYLLPQPGELEEPRPTATIRVTPSDIKEYAEASGDKNPIHVSSVGAKAFGFPKTIAHGMWTAAAMLRVLEGQLPKAGRFTVQFAKPVILPAKVAVFTNREGATGSGVANAASSTWDLQVRSANKLDKLHAVGRYEAL</sequence>
<proteinExistence type="inferred from homology"/>
<dbReference type="InterPro" id="IPR002539">
    <property type="entry name" value="MaoC-like_dom"/>
</dbReference>
<dbReference type="AlphaFoldDB" id="F8E1A9"/>
<dbReference type="PANTHER" id="PTHR43841">
    <property type="entry name" value="3-HYDROXYACYL-THIOESTER DEHYDRATASE HTDX-RELATED"/>
    <property type="match status" value="1"/>
</dbReference>
<dbReference type="CDD" id="cd03441">
    <property type="entry name" value="R_hydratase_like"/>
    <property type="match status" value="1"/>
</dbReference>
<dbReference type="SUPFAM" id="SSF54637">
    <property type="entry name" value="Thioesterase/thiol ester dehydrase-isomerase"/>
    <property type="match status" value="2"/>
</dbReference>
<dbReference type="KEGG" id="crd:CRES_0917"/>
<protein>
    <recommendedName>
        <fullName evidence="2">MaoC-like domain-containing protein</fullName>
    </recommendedName>
</protein>
<keyword evidence="4" id="KW-1185">Reference proteome</keyword>
<comment type="similarity">
    <text evidence="1">Belongs to the enoyl-CoA hydratase/isomerase family.</text>
</comment>
<evidence type="ECO:0000313" key="4">
    <source>
        <dbReference type="Proteomes" id="UP000000492"/>
    </source>
</evidence>
<dbReference type="RefSeq" id="WP_013888289.1">
    <property type="nucleotide sequence ID" value="NC_015673.1"/>
</dbReference>
<evidence type="ECO:0000259" key="2">
    <source>
        <dbReference type="Pfam" id="PF01575"/>
    </source>
</evidence>
<evidence type="ECO:0000313" key="3">
    <source>
        <dbReference type="EMBL" id="AEI09273.1"/>
    </source>
</evidence>
<dbReference type="STRING" id="662755.CRES_0917"/>
<dbReference type="Proteomes" id="UP000000492">
    <property type="component" value="Chromosome"/>
</dbReference>
<organism evidence="3 4">
    <name type="scientific">Corynebacterium resistens (strain DSM 45100 / JCM 12819 / GTC 2026 / SICGH 158)</name>
    <dbReference type="NCBI Taxonomy" id="662755"/>
    <lineage>
        <taxon>Bacteria</taxon>
        <taxon>Bacillati</taxon>
        <taxon>Actinomycetota</taxon>
        <taxon>Actinomycetes</taxon>
        <taxon>Mycobacteriales</taxon>
        <taxon>Corynebacteriaceae</taxon>
        <taxon>Corynebacterium</taxon>
    </lineage>
</organism>
<gene>
    <name evidence="3" type="ordered locus">CRES_0917</name>
</gene>
<dbReference type="InterPro" id="IPR029069">
    <property type="entry name" value="HotDog_dom_sf"/>
</dbReference>
<dbReference type="eggNOG" id="COG2030">
    <property type="taxonomic scope" value="Bacteria"/>
</dbReference>